<accession>A0A0F8Y3X4</accession>
<gene>
    <name evidence="1" type="ORF">LCGC14_3140900</name>
</gene>
<comment type="caution">
    <text evidence="1">The sequence shown here is derived from an EMBL/GenBank/DDBJ whole genome shotgun (WGS) entry which is preliminary data.</text>
</comment>
<dbReference type="AlphaFoldDB" id="A0A0F8Y3X4"/>
<sequence>MEERIKIEFNIKREISFSNEVDVGSQVDTKFTICPPEPISFTAAATDILTSVAHGFLDGFSGRVVTDDTLPAGLFPDTDYFVDVINADTYFLATDIEDLPGSRVDITDAGIGNHSFETIDKKTVFINQGGDNDSPGTRLSPVSSIMAAKNLVWLNNEKVNIHALENYENRLFYHLMIYQKGISGAGTNGIIIEGSQHK</sequence>
<evidence type="ECO:0000313" key="1">
    <source>
        <dbReference type="EMBL" id="KKK48859.1"/>
    </source>
</evidence>
<organism evidence="1">
    <name type="scientific">marine sediment metagenome</name>
    <dbReference type="NCBI Taxonomy" id="412755"/>
    <lineage>
        <taxon>unclassified sequences</taxon>
        <taxon>metagenomes</taxon>
        <taxon>ecological metagenomes</taxon>
    </lineage>
</organism>
<proteinExistence type="predicted"/>
<name>A0A0F8Y3X4_9ZZZZ</name>
<protein>
    <submittedName>
        <fullName evidence="1">Uncharacterized protein</fullName>
    </submittedName>
</protein>
<reference evidence="1" key="1">
    <citation type="journal article" date="2015" name="Nature">
        <title>Complex archaea that bridge the gap between prokaryotes and eukaryotes.</title>
        <authorList>
            <person name="Spang A."/>
            <person name="Saw J.H."/>
            <person name="Jorgensen S.L."/>
            <person name="Zaremba-Niedzwiedzka K."/>
            <person name="Martijn J."/>
            <person name="Lind A.E."/>
            <person name="van Eijk R."/>
            <person name="Schleper C."/>
            <person name="Guy L."/>
            <person name="Ettema T.J."/>
        </authorList>
    </citation>
    <scope>NUCLEOTIDE SEQUENCE</scope>
</reference>
<feature type="non-terminal residue" evidence="1">
    <location>
        <position position="198"/>
    </location>
</feature>
<dbReference type="EMBL" id="LAZR01068855">
    <property type="protein sequence ID" value="KKK48859.1"/>
    <property type="molecule type" value="Genomic_DNA"/>
</dbReference>